<gene>
    <name evidence="2" type="ORF">SAMN05421850_106137</name>
</gene>
<dbReference type="InterPro" id="IPR037523">
    <property type="entry name" value="VOC_core"/>
</dbReference>
<dbReference type="InterPro" id="IPR029068">
    <property type="entry name" value="Glyas_Bleomycin-R_OHBP_Dase"/>
</dbReference>
<dbReference type="PROSITE" id="PS51819">
    <property type="entry name" value="VOC"/>
    <property type="match status" value="1"/>
</dbReference>
<sequence>MDYETVDAQQFGAGLRGIGLNLLVRDVPAQADFLRDVFGMGAHRVSADFAILTYGDQVMQIHADGTYHSHPLLGLLPESPPRGAGIEIRLYDTDPDAAAARATARGAMILQPPTDKPHGLRETCILCDNGYAWIASLPKPEFRQGT</sequence>
<accession>A0A1G8PA02</accession>
<dbReference type="EMBL" id="FNEB01000006">
    <property type="protein sequence ID" value="SDI89115.1"/>
    <property type="molecule type" value="Genomic_DNA"/>
</dbReference>
<protein>
    <recommendedName>
        <fullName evidence="1">VOC domain-containing protein</fullName>
    </recommendedName>
</protein>
<dbReference type="Proteomes" id="UP000199340">
    <property type="component" value="Unassembled WGS sequence"/>
</dbReference>
<evidence type="ECO:0000259" key="1">
    <source>
        <dbReference type="PROSITE" id="PS51819"/>
    </source>
</evidence>
<dbReference type="RefSeq" id="WP_090029021.1">
    <property type="nucleotide sequence ID" value="NZ_FNEB01000006.1"/>
</dbReference>
<dbReference type="Pfam" id="PF00903">
    <property type="entry name" value="Glyoxalase"/>
    <property type="match status" value="1"/>
</dbReference>
<reference evidence="2 3" key="1">
    <citation type="submission" date="2016-10" db="EMBL/GenBank/DDBJ databases">
        <authorList>
            <person name="de Groot N.N."/>
        </authorList>
    </citation>
    <scope>NUCLEOTIDE SEQUENCE [LARGE SCALE GENOMIC DNA]</scope>
    <source>
        <strain evidence="2 3">DSM 28010</strain>
    </source>
</reference>
<dbReference type="Gene3D" id="3.10.180.10">
    <property type="entry name" value="2,3-Dihydroxybiphenyl 1,2-Dioxygenase, domain 1"/>
    <property type="match status" value="1"/>
</dbReference>
<organism evidence="2 3">
    <name type="scientific">Lutimaribacter saemankumensis</name>
    <dbReference type="NCBI Taxonomy" id="490829"/>
    <lineage>
        <taxon>Bacteria</taxon>
        <taxon>Pseudomonadati</taxon>
        <taxon>Pseudomonadota</taxon>
        <taxon>Alphaproteobacteria</taxon>
        <taxon>Rhodobacterales</taxon>
        <taxon>Roseobacteraceae</taxon>
        <taxon>Lutimaribacter</taxon>
    </lineage>
</organism>
<feature type="domain" description="VOC" evidence="1">
    <location>
        <begin position="14"/>
        <end position="138"/>
    </location>
</feature>
<dbReference type="OrthoDB" id="7346917at2"/>
<keyword evidence="3" id="KW-1185">Reference proteome</keyword>
<dbReference type="AlphaFoldDB" id="A0A1G8PA02"/>
<evidence type="ECO:0000313" key="3">
    <source>
        <dbReference type="Proteomes" id="UP000199340"/>
    </source>
</evidence>
<evidence type="ECO:0000313" key="2">
    <source>
        <dbReference type="EMBL" id="SDI89115.1"/>
    </source>
</evidence>
<dbReference type="SUPFAM" id="SSF54593">
    <property type="entry name" value="Glyoxalase/Bleomycin resistance protein/Dihydroxybiphenyl dioxygenase"/>
    <property type="match status" value="1"/>
</dbReference>
<proteinExistence type="predicted"/>
<dbReference type="STRING" id="490829.SAMN05421850_106137"/>
<dbReference type="InterPro" id="IPR004360">
    <property type="entry name" value="Glyas_Fos-R_dOase_dom"/>
</dbReference>
<name>A0A1G8PA02_9RHOB</name>